<organism evidence="4 5">
    <name type="scientific">candidate division KD3-62 bacterium DG_56</name>
    <dbReference type="NCBI Taxonomy" id="1704032"/>
    <lineage>
        <taxon>Bacteria</taxon>
        <taxon>candidate division KD3-62</taxon>
    </lineage>
</organism>
<evidence type="ECO:0000313" key="5">
    <source>
        <dbReference type="Proteomes" id="UP000052020"/>
    </source>
</evidence>
<dbReference type="InterPro" id="IPR017850">
    <property type="entry name" value="Alkaline_phosphatase_core_sf"/>
</dbReference>
<protein>
    <recommendedName>
        <fullName evidence="3">Sulfatase N-terminal domain-containing protein</fullName>
    </recommendedName>
</protein>
<dbReference type="InterPro" id="IPR000917">
    <property type="entry name" value="Sulfatase_N"/>
</dbReference>
<dbReference type="PANTHER" id="PTHR42693:SF53">
    <property type="entry name" value="ENDO-4-O-SULFATASE"/>
    <property type="match status" value="1"/>
</dbReference>
<evidence type="ECO:0000256" key="1">
    <source>
        <dbReference type="ARBA" id="ARBA00008779"/>
    </source>
</evidence>
<dbReference type="AlphaFoldDB" id="A0A0S7XR25"/>
<dbReference type="PANTHER" id="PTHR42693">
    <property type="entry name" value="ARYLSULFATASE FAMILY MEMBER"/>
    <property type="match status" value="1"/>
</dbReference>
<reference evidence="4 5" key="1">
    <citation type="journal article" date="2015" name="Microbiome">
        <title>Genomic resolution of linkages in carbon, nitrogen, and sulfur cycling among widespread estuary sediment bacteria.</title>
        <authorList>
            <person name="Baker B.J."/>
            <person name="Lazar C.S."/>
            <person name="Teske A.P."/>
            <person name="Dick G.J."/>
        </authorList>
    </citation>
    <scope>NUCLEOTIDE SEQUENCE [LARGE SCALE GENOMIC DNA]</scope>
    <source>
        <strain evidence="4">DG_56</strain>
    </source>
</reference>
<accession>A0A0S7XR25</accession>
<sequence>MNIIVIMADSLRPDHLGCYGNRWIETPNLDRLAKESALFDRAYAEGLPTLPVRAALFTGRYTFPHFGWGPIPGRAPRLAEVLRDRGYRTAFITDTYHLWTVGKNYQRGFHTFRRIRGQEGDPWITDPSIRVDPSRHSKGFRWTPHQGPMFEQYLRNVSGRREENDYFVAQVVDAGIRWLKRHRRDPRLFLWLDCFDPHEPWDPPPPYDRIYDPDYRGKVITFPDPGPTDSLTAGELRHIRALYAGEVSFVDKHIGRFLTALNELGLLRSSLVVFLSDHGEPLGERGWIRKAVQWPHEELIRIPLMIRHPRGIGAGKRIRALVQTHDLMPTLLRMVRAPVPEGVQGENLWPLVTGRLRRVRTEAYLGWYRGTTCVRGPRWKYIRYAGQRARGKEEELFDLVRDPGETRNLLADHPDRARRMAARLDRFLADVGAA</sequence>
<dbReference type="EMBL" id="LIZY01000005">
    <property type="protein sequence ID" value="KPJ64822.1"/>
    <property type="molecule type" value="Genomic_DNA"/>
</dbReference>
<name>A0A0S7XR25_9BACT</name>
<evidence type="ECO:0000256" key="2">
    <source>
        <dbReference type="ARBA" id="ARBA00022801"/>
    </source>
</evidence>
<dbReference type="Pfam" id="PF00884">
    <property type="entry name" value="Sulfatase"/>
    <property type="match status" value="1"/>
</dbReference>
<feature type="domain" description="Sulfatase N-terminal" evidence="3">
    <location>
        <begin position="2"/>
        <end position="334"/>
    </location>
</feature>
<dbReference type="GO" id="GO:0004065">
    <property type="term" value="F:arylsulfatase activity"/>
    <property type="evidence" value="ECO:0007669"/>
    <property type="project" value="TreeGrafter"/>
</dbReference>
<dbReference type="Proteomes" id="UP000052020">
    <property type="component" value="Unassembled WGS sequence"/>
</dbReference>
<keyword evidence="2" id="KW-0378">Hydrolase</keyword>
<dbReference type="SUPFAM" id="SSF53649">
    <property type="entry name" value="Alkaline phosphatase-like"/>
    <property type="match status" value="1"/>
</dbReference>
<dbReference type="Gene3D" id="3.40.720.10">
    <property type="entry name" value="Alkaline Phosphatase, subunit A"/>
    <property type="match status" value="1"/>
</dbReference>
<evidence type="ECO:0000259" key="3">
    <source>
        <dbReference type="Pfam" id="PF00884"/>
    </source>
</evidence>
<dbReference type="InterPro" id="IPR050738">
    <property type="entry name" value="Sulfatase"/>
</dbReference>
<comment type="similarity">
    <text evidence="1">Belongs to the sulfatase family.</text>
</comment>
<dbReference type="PATRIC" id="fig|1704032.3.peg.638"/>
<proteinExistence type="inferred from homology"/>
<gene>
    <name evidence="4" type="ORF">AMK68_00420</name>
</gene>
<dbReference type="CDD" id="cd16148">
    <property type="entry name" value="sulfatase_like"/>
    <property type="match status" value="1"/>
</dbReference>
<comment type="caution">
    <text evidence="4">The sequence shown here is derived from an EMBL/GenBank/DDBJ whole genome shotgun (WGS) entry which is preliminary data.</text>
</comment>
<evidence type="ECO:0000313" key="4">
    <source>
        <dbReference type="EMBL" id="KPJ64822.1"/>
    </source>
</evidence>